<evidence type="ECO:0000313" key="10">
    <source>
        <dbReference type="EMBL" id="SHK44413.1"/>
    </source>
</evidence>
<dbReference type="PANTHER" id="PTHR34582">
    <property type="entry name" value="UPF0702 TRANSMEMBRANE PROTEIN YCAP"/>
    <property type="match status" value="1"/>
</dbReference>
<feature type="domain" description="YetF-like N-terminal transmembrane" evidence="9">
    <location>
        <begin position="8"/>
        <end position="80"/>
    </location>
</feature>
<evidence type="ECO:0000256" key="6">
    <source>
        <dbReference type="ARBA" id="ARBA00023136"/>
    </source>
</evidence>
<dbReference type="Gene3D" id="3.30.240.20">
    <property type="entry name" value="bsu07140 like domains"/>
    <property type="match status" value="2"/>
</dbReference>
<keyword evidence="6 7" id="KW-0472">Membrane</keyword>
<comment type="subcellular location">
    <subcellularLocation>
        <location evidence="1">Cell membrane</location>
        <topology evidence="1">Multi-pass membrane protein</topology>
    </subcellularLocation>
</comment>
<feature type="domain" description="YetF C-terminal" evidence="8">
    <location>
        <begin position="83"/>
        <end position="217"/>
    </location>
</feature>
<evidence type="ECO:0000259" key="9">
    <source>
        <dbReference type="Pfam" id="PF20730"/>
    </source>
</evidence>
<evidence type="ECO:0000256" key="1">
    <source>
        <dbReference type="ARBA" id="ARBA00004651"/>
    </source>
</evidence>
<dbReference type="GO" id="GO:0005886">
    <property type="term" value="C:plasma membrane"/>
    <property type="evidence" value="ECO:0007669"/>
    <property type="project" value="UniProtKB-SubCell"/>
</dbReference>
<organism evidence="10 11">
    <name type="scientific">Paramaledivibacter caminithermalis (strain DSM 15212 / CIP 107654 / DViRD3)</name>
    <name type="common">Clostridium caminithermale</name>
    <dbReference type="NCBI Taxonomy" id="1121301"/>
    <lineage>
        <taxon>Bacteria</taxon>
        <taxon>Bacillati</taxon>
        <taxon>Bacillota</taxon>
        <taxon>Clostridia</taxon>
        <taxon>Peptostreptococcales</taxon>
        <taxon>Caminicellaceae</taxon>
        <taxon>Paramaledivibacter</taxon>
    </lineage>
</organism>
<reference evidence="10 11" key="1">
    <citation type="submission" date="2016-11" db="EMBL/GenBank/DDBJ databases">
        <authorList>
            <person name="Jaros S."/>
            <person name="Januszkiewicz K."/>
            <person name="Wedrychowicz H."/>
        </authorList>
    </citation>
    <scope>NUCLEOTIDE SEQUENCE [LARGE SCALE GENOMIC DNA]</scope>
    <source>
        <strain evidence="10 11">DSM 15212</strain>
    </source>
</reference>
<evidence type="ECO:0000256" key="2">
    <source>
        <dbReference type="ARBA" id="ARBA00006448"/>
    </source>
</evidence>
<evidence type="ECO:0000256" key="4">
    <source>
        <dbReference type="ARBA" id="ARBA00022692"/>
    </source>
</evidence>
<keyword evidence="5 7" id="KW-1133">Transmembrane helix</keyword>
<evidence type="ECO:0000259" key="8">
    <source>
        <dbReference type="Pfam" id="PF04239"/>
    </source>
</evidence>
<dbReference type="InterPro" id="IPR007353">
    <property type="entry name" value="DUF421"/>
</dbReference>
<feature type="transmembrane region" description="Helical" evidence="7">
    <location>
        <begin position="61"/>
        <end position="78"/>
    </location>
</feature>
<evidence type="ECO:0000313" key="11">
    <source>
        <dbReference type="Proteomes" id="UP000184465"/>
    </source>
</evidence>
<dbReference type="STRING" id="1121301.SAMN02745912_03319"/>
<accession>A0A1M6SI65</accession>
<evidence type="ECO:0000256" key="7">
    <source>
        <dbReference type="SAM" id="Phobius"/>
    </source>
</evidence>
<feature type="transmembrane region" description="Helical" evidence="7">
    <location>
        <begin position="6"/>
        <end position="23"/>
    </location>
</feature>
<dbReference type="AlphaFoldDB" id="A0A1M6SI65"/>
<name>A0A1M6SI65_PARC5</name>
<dbReference type="Proteomes" id="UP000184465">
    <property type="component" value="Unassembled WGS sequence"/>
</dbReference>
<evidence type="ECO:0000256" key="3">
    <source>
        <dbReference type="ARBA" id="ARBA00022475"/>
    </source>
</evidence>
<dbReference type="InterPro" id="IPR048454">
    <property type="entry name" value="YetF_N"/>
</dbReference>
<keyword evidence="11" id="KW-1185">Reference proteome</keyword>
<dbReference type="Pfam" id="PF20730">
    <property type="entry name" value="YetF_N"/>
    <property type="match status" value="1"/>
</dbReference>
<proteinExistence type="inferred from homology"/>
<dbReference type="Pfam" id="PF04239">
    <property type="entry name" value="DUF421"/>
    <property type="match status" value="1"/>
</dbReference>
<keyword evidence="4 7" id="KW-0812">Transmembrane</keyword>
<dbReference type="PANTHER" id="PTHR34582:SF5">
    <property type="entry name" value="UPF0702 TRANSMEMBRANE PROTEIN YETF"/>
    <property type="match status" value="1"/>
</dbReference>
<dbReference type="EMBL" id="FRAG01000062">
    <property type="protein sequence ID" value="SHK44413.1"/>
    <property type="molecule type" value="Genomic_DNA"/>
</dbReference>
<dbReference type="InterPro" id="IPR023090">
    <property type="entry name" value="UPF0702_alpha/beta_dom_sf"/>
</dbReference>
<sequence>MEIKFLGELTLQLILGFFALLLITKILGKTQISQVTPFDFISALVLGELLGNAIYDKDTNIFIFLYAVFLWTFLIYMIERITQKFRRTRIFFEGDPSILIRNGYIDFEQLKKEKLDINELMSLLRGRDIFSIREVKYAILEPNGSLSILKKAKYDTPTREDLNLINREVYLPVAFILDREIIFENLKACGLDEEWLKKELEANGINDINEVFFAEWKFDEGLHVVPFRKKNS</sequence>
<protein>
    <submittedName>
        <fullName evidence="10">Uncharacterized membrane protein YcaP, DUF421 family</fullName>
    </submittedName>
</protein>
<comment type="similarity">
    <text evidence="2">Belongs to the UPF0702 family.</text>
</comment>
<evidence type="ECO:0000256" key="5">
    <source>
        <dbReference type="ARBA" id="ARBA00022989"/>
    </source>
</evidence>
<keyword evidence="3" id="KW-1003">Cell membrane</keyword>
<gene>
    <name evidence="10" type="ORF">SAMN02745912_03319</name>
</gene>